<sequence>MLAFAGLANADPMTSFNAANYTACDAHSVGAVLMAKKAVDQKRPVEAIVNETYERPPVLDIKLSLLASDAIKAGYLHSADERSLQRFLTGVCYEGDLTGKELAPKKP</sequence>
<evidence type="ECO:0000313" key="2">
    <source>
        <dbReference type="Proteomes" id="UP000002287"/>
    </source>
</evidence>
<name>A4JVL6_BURVG</name>
<accession>A4JVL6</accession>
<geneLocation type="plasmid" evidence="1 2">
    <name>pBVIE03</name>
</geneLocation>
<dbReference type="Proteomes" id="UP000002287">
    <property type="component" value="Plasmid pBVIE03"/>
</dbReference>
<keyword evidence="1" id="KW-0614">Plasmid</keyword>
<gene>
    <name evidence="1" type="ordered locus">Bcep1808_7442</name>
</gene>
<dbReference type="KEGG" id="bvi:Bcep1808_7442"/>
<dbReference type="AlphaFoldDB" id="A4JVL6"/>
<evidence type="ECO:0000313" key="1">
    <source>
        <dbReference type="EMBL" id="ABO60319.1"/>
    </source>
</evidence>
<dbReference type="HOGENOM" id="CLU_2205136_0_0_4"/>
<proteinExistence type="predicted"/>
<dbReference type="EMBL" id="CP000619">
    <property type="protein sequence ID" value="ABO60319.1"/>
    <property type="molecule type" value="Genomic_DNA"/>
</dbReference>
<organism evidence="1 2">
    <name type="scientific">Burkholderia vietnamiensis (strain G4 / LMG 22486)</name>
    <name type="common">Burkholderia cepacia (strain R1808)</name>
    <dbReference type="NCBI Taxonomy" id="269482"/>
    <lineage>
        <taxon>Bacteria</taxon>
        <taxon>Pseudomonadati</taxon>
        <taxon>Pseudomonadota</taxon>
        <taxon>Betaproteobacteria</taxon>
        <taxon>Burkholderiales</taxon>
        <taxon>Burkholderiaceae</taxon>
        <taxon>Burkholderia</taxon>
        <taxon>Burkholderia cepacia complex</taxon>
    </lineage>
</organism>
<protein>
    <submittedName>
        <fullName evidence="1">Uncharacterized protein</fullName>
    </submittedName>
</protein>
<reference evidence="1 2" key="1">
    <citation type="submission" date="2007-03" db="EMBL/GenBank/DDBJ databases">
        <title>Complete sequence of plasmid pBVIE03 of Burkholderia vietnamiensis G4.</title>
        <authorList>
            <consortium name="US DOE Joint Genome Institute"/>
            <person name="Copeland A."/>
            <person name="Lucas S."/>
            <person name="Lapidus A."/>
            <person name="Barry K."/>
            <person name="Detter J.C."/>
            <person name="Glavina del Rio T."/>
            <person name="Hammon N."/>
            <person name="Israni S."/>
            <person name="Dalin E."/>
            <person name="Tice H."/>
            <person name="Pitluck S."/>
            <person name="Chain P."/>
            <person name="Malfatti S."/>
            <person name="Shin M."/>
            <person name="Vergez L."/>
            <person name="Schmutz J."/>
            <person name="Larimer F."/>
            <person name="Land M."/>
            <person name="Hauser L."/>
            <person name="Kyrpides N."/>
            <person name="Tiedje J."/>
            <person name="Richardson P."/>
        </authorList>
    </citation>
    <scope>NUCLEOTIDE SEQUENCE [LARGE SCALE GENOMIC DNA]</scope>
    <source>
        <strain evidence="2">G4 / LMG 22486</strain>
        <plasmid evidence="1 2">pBVIE03</plasmid>
    </source>
</reference>